<keyword evidence="1" id="KW-0812">Transmembrane</keyword>
<gene>
    <name evidence="2" type="ORF">MM171A00156_0034</name>
    <name evidence="3" type="ORF">MM171B00154_0064</name>
</gene>
<evidence type="ECO:0000256" key="1">
    <source>
        <dbReference type="SAM" id="Phobius"/>
    </source>
</evidence>
<dbReference type="AlphaFoldDB" id="A0A6M3MH15"/>
<name>A0A6M3MH15_9ZZZZ</name>
<accession>A0A6M3MH15</accession>
<dbReference type="EMBL" id="MT143703">
    <property type="protein sequence ID" value="QJB00940.1"/>
    <property type="molecule type" value="Genomic_DNA"/>
</dbReference>
<organism evidence="3">
    <name type="scientific">viral metagenome</name>
    <dbReference type="NCBI Taxonomy" id="1070528"/>
    <lineage>
        <taxon>unclassified sequences</taxon>
        <taxon>metagenomes</taxon>
        <taxon>organismal metagenomes</taxon>
    </lineage>
</organism>
<evidence type="ECO:0000313" key="3">
    <source>
        <dbReference type="EMBL" id="QJB04953.1"/>
    </source>
</evidence>
<feature type="transmembrane region" description="Helical" evidence="1">
    <location>
        <begin position="6"/>
        <end position="27"/>
    </location>
</feature>
<keyword evidence="1" id="KW-1133">Transmembrane helix</keyword>
<evidence type="ECO:0000313" key="2">
    <source>
        <dbReference type="EMBL" id="QJB00940.1"/>
    </source>
</evidence>
<reference evidence="3" key="1">
    <citation type="submission" date="2020-03" db="EMBL/GenBank/DDBJ databases">
        <title>The deep terrestrial virosphere.</title>
        <authorList>
            <person name="Holmfeldt K."/>
            <person name="Nilsson E."/>
            <person name="Simone D."/>
            <person name="Lopez-Fernandez M."/>
            <person name="Wu X."/>
            <person name="de Brujin I."/>
            <person name="Lundin D."/>
            <person name="Andersson A."/>
            <person name="Bertilsson S."/>
            <person name="Dopson M."/>
        </authorList>
    </citation>
    <scope>NUCLEOTIDE SEQUENCE</scope>
    <source>
        <strain evidence="2">MM171A00156</strain>
        <strain evidence="3">MM171B00154</strain>
    </source>
</reference>
<keyword evidence="1" id="KW-0472">Membrane</keyword>
<proteinExistence type="predicted"/>
<dbReference type="EMBL" id="MT143892">
    <property type="protein sequence ID" value="QJB04953.1"/>
    <property type="molecule type" value="Genomic_DNA"/>
</dbReference>
<sequence length="79" mass="8564">MKNLHPNWQTAIGLTAILAVFFLGEFLDSPADWEAEKASAASLRDALAQAQQDRPDLWTPERIERAGVAAGMVAQGVTK</sequence>
<protein>
    <submittedName>
        <fullName evidence="3">Uncharacterized protein</fullName>
    </submittedName>
</protein>